<dbReference type="InterPro" id="IPR041122">
    <property type="entry name" value="RecJ_OB"/>
</dbReference>
<dbReference type="Pfam" id="PF01368">
    <property type="entry name" value="DHH"/>
    <property type="match status" value="1"/>
</dbReference>
<dbReference type="Gene3D" id="3.10.310.30">
    <property type="match status" value="1"/>
</dbReference>
<keyword evidence="6" id="KW-0175">Coiled coil</keyword>
<keyword evidence="12" id="KW-1185">Reference proteome</keyword>
<evidence type="ECO:0000259" key="10">
    <source>
        <dbReference type="Pfam" id="PF17768"/>
    </source>
</evidence>
<evidence type="ECO:0000259" key="9">
    <source>
        <dbReference type="Pfam" id="PF10141"/>
    </source>
</evidence>
<protein>
    <recommendedName>
        <fullName evidence="2">Single-stranded-DNA-specific exonuclease RecJ</fullName>
    </recommendedName>
</protein>
<dbReference type="InterPro" id="IPR038763">
    <property type="entry name" value="DHH_sf"/>
</dbReference>
<dbReference type="Pfam" id="PF10141">
    <property type="entry name" value="ssDNA-exonuc_C"/>
    <property type="match status" value="1"/>
</dbReference>
<dbReference type="PANTHER" id="PTHR30255:SF2">
    <property type="entry name" value="SINGLE-STRANDED-DNA-SPECIFIC EXONUCLEASE RECJ"/>
    <property type="match status" value="1"/>
</dbReference>
<feature type="domain" description="DHHA1" evidence="8">
    <location>
        <begin position="340"/>
        <end position="431"/>
    </location>
</feature>
<evidence type="ECO:0000313" key="11">
    <source>
        <dbReference type="EMBL" id="QYN53826.1"/>
    </source>
</evidence>
<dbReference type="Pfam" id="PF02272">
    <property type="entry name" value="DHHA1"/>
    <property type="match status" value="1"/>
</dbReference>
<accession>A0ABX8W7S8</accession>
<evidence type="ECO:0000313" key="12">
    <source>
        <dbReference type="Proteomes" id="UP000826550"/>
    </source>
</evidence>
<keyword evidence="5 11" id="KW-0269">Exonuclease</keyword>
<reference evidence="11 12" key="1">
    <citation type="submission" date="2020-01" db="EMBL/GenBank/DDBJ databases">
        <title>Vast differences in strain-level diversity in the gut microbiota of two closely related honey bee species.</title>
        <authorList>
            <person name="Ellegaard K.M."/>
            <person name="Suenami S."/>
            <person name="Miyazaki R."/>
            <person name="Engel P."/>
        </authorList>
    </citation>
    <scope>NUCLEOTIDE SEQUENCE [LARGE SCALE GENOMIC DNA]</scope>
    <source>
        <strain evidence="11 12">ESL0416</strain>
    </source>
</reference>
<evidence type="ECO:0000256" key="1">
    <source>
        <dbReference type="ARBA" id="ARBA00005915"/>
    </source>
</evidence>
<evidence type="ECO:0000256" key="2">
    <source>
        <dbReference type="ARBA" id="ARBA00019841"/>
    </source>
</evidence>
<comment type="similarity">
    <text evidence="1">Belongs to the RecJ family.</text>
</comment>
<evidence type="ECO:0000256" key="6">
    <source>
        <dbReference type="SAM" id="Coils"/>
    </source>
</evidence>
<sequence length="758" mass="85777">MDWKQRSGKELAPELIEKYQLSEIEAKLLAQRNLNTDEQLDFWFNATEEDLAEPTLMHDMTKAVERINLAIDNGEKITIYGDYDADGITATSIMMETLTILGADVHFYIPDRFRDGYGPNMAAYQKIVADGTKLIITVDNGITGVNEVAYAKEHGVDTIITDHHKIQEEVPDSYAIVHCNYPGQSYPFDDYCGAGVAYTICRELMQDPMTELLDLAMIGTIGDMVKVSGEGHIIVKQGLRVINQTERPGLRCLIKNAGLSFGQINETDIGFNIAPRLNAVGRLDNAELAVDLLLSESEEEAQEIADRVEKLNDQRKELTEQVFKSCLEQIKTNSWQTKKTLVIYDPNFHEGVLGLVANKIVEHVRKPTIVLTKNDAGIVKGSGRSIAGFNLFEALDPMKKELFLKFGGHDFACGLSMEESKVDDLRQSFEKSYQTPASSMTEYYDFELPFSGLSTKTMAEIKRVGPFGTDNEEPIFSISHPEICSCFFMGKDKNHIKLTVAKDNTKLEVVGFNKKYLTRTLLPYIDQLFIQLGENCYRKQVKLQGIMKGIVFAAPQLSVAQDVVDLRQEKYVMGFADKYLLFDEKNKAVAANRYDLDPSKITLVNEYDDEGEVAVFLDAPHNQNEFDLALNNHFGQLYLRFLLDQLPVENIPAKSAFEQVLKYVYQHPGLAAEDYRQVAPYLGLDYNSILFILRVFFELKFIKMDQDKIYGIKNPLKQPLTASKYFSATSSQINFVQQLRKMASSKLLMYVNEQLKLH</sequence>
<dbReference type="InterPro" id="IPR003156">
    <property type="entry name" value="DHHA1_dom"/>
</dbReference>
<dbReference type="InterPro" id="IPR004610">
    <property type="entry name" value="RecJ"/>
</dbReference>
<evidence type="ECO:0000256" key="4">
    <source>
        <dbReference type="ARBA" id="ARBA00022801"/>
    </source>
</evidence>
<dbReference type="Pfam" id="PF17768">
    <property type="entry name" value="RecJ_OB"/>
    <property type="match status" value="1"/>
</dbReference>
<feature type="domain" description="RecJ OB" evidence="10">
    <location>
        <begin position="444"/>
        <end position="547"/>
    </location>
</feature>
<keyword evidence="4" id="KW-0378">Hydrolase</keyword>
<proteinExistence type="inferred from homology"/>
<dbReference type="EMBL" id="CP048268">
    <property type="protein sequence ID" value="QYN53826.1"/>
    <property type="molecule type" value="Genomic_DNA"/>
</dbReference>
<feature type="domain" description="DDH" evidence="7">
    <location>
        <begin position="76"/>
        <end position="220"/>
    </location>
</feature>
<evidence type="ECO:0000256" key="3">
    <source>
        <dbReference type="ARBA" id="ARBA00022722"/>
    </source>
</evidence>
<dbReference type="InterPro" id="IPR018779">
    <property type="entry name" value="RecJ_C"/>
</dbReference>
<dbReference type="RefSeq" id="WP_220221186.1">
    <property type="nucleotide sequence ID" value="NZ_CP048268.1"/>
</dbReference>
<dbReference type="Proteomes" id="UP000826550">
    <property type="component" value="Chromosome"/>
</dbReference>
<organism evidence="11 12">
    <name type="scientific">Lactobacillus panisapium</name>
    <dbReference type="NCBI Taxonomy" id="2012495"/>
    <lineage>
        <taxon>Bacteria</taxon>
        <taxon>Bacillati</taxon>
        <taxon>Bacillota</taxon>
        <taxon>Bacilli</taxon>
        <taxon>Lactobacillales</taxon>
        <taxon>Lactobacillaceae</taxon>
        <taxon>Lactobacillus</taxon>
    </lineage>
</organism>
<dbReference type="Gene3D" id="3.90.1640.30">
    <property type="match status" value="1"/>
</dbReference>
<evidence type="ECO:0000259" key="7">
    <source>
        <dbReference type="Pfam" id="PF01368"/>
    </source>
</evidence>
<feature type="coiled-coil region" evidence="6">
    <location>
        <begin position="283"/>
        <end position="321"/>
    </location>
</feature>
<feature type="domain" description="Single-stranded-DNA-specific exonuclease RecJ C-terminal" evidence="9">
    <location>
        <begin position="564"/>
        <end position="747"/>
    </location>
</feature>
<dbReference type="PANTHER" id="PTHR30255">
    <property type="entry name" value="SINGLE-STRANDED-DNA-SPECIFIC EXONUCLEASE RECJ"/>
    <property type="match status" value="1"/>
</dbReference>
<dbReference type="NCBIfam" id="TIGR00644">
    <property type="entry name" value="recJ"/>
    <property type="match status" value="1"/>
</dbReference>
<dbReference type="InterPro" id="IPR001667">
    <property type="entry name" value="DDH_dom"/>
</dbReference>
<name>A0ABX8W7S8_9LACO</name>
<gene>
    <name evidence="11" type="primary">recJ</name>
    <name evidence="11" type="ORF">GYM71_05670</name>
</gene>
<evidence type="ECO:0000256" key="5">
    <source>
        <dbReference type="ARBA" id="ARBA00022839"/>
    </source>
</evidence>
<dbReference type="InterPro" id="IPR051673">
    <property type="entry name" value="SSDNA_exonuclease_RecJ"/>
</dbReference>
<dbReference type="GO" id="GO:0004527">
    <property type="term" value="F:exonuclease activity"/>
    <property type="evidence" value="ECO:0007669"/>
    <property type="project" value="UniProtKB-KW"/>
</dbReference>
<dbReference type="SUPFAM" id="SSF64182">
    <property type="entry name" value="DHH phosphoesterases"/>
    <property type="match status" value="1"/>
</dbReference>
<keyword evidence="3" id="KW-0540">Nuclease</keyword>
<evidence type="ECO:0000259" key="8">
    <source>
        <dbReference type="Pfam" id="PF02272"/>
    </source>
</evidence>